<comment type="similarity">
    <text evidence="7">Belongs to the methyl-accepting chemotaxis (MCP) protein family.</text>
</comment>
<comment type="caution">
    <text evidence="11">The sequence shown here is derived from an EMBL/GenBank/DDBJ whole genome shotgun (WGS) entry which is preliminary data.</text>
</comment>
<feature type="domain" description="Methyl-accepting transducer" evidence="9">
    <location>
        <begin position="264"/>
        <end position="500"/>
    </location>
</feature>
<dbReference type="AlphaFoldDB" id="A0A318JK94"/>
<protein>
    <submittedName>
        <fullName evidence="11">Methyl-accepting chemotaxis sensory transducer with Cache sensor</fullName>
    </submittedName>
</protein>
<dbReference type="EMBL" id="QJKC01000003">
    <property type="protein sequence ID" value="PXX49948.1"/>
    <property type="molecule type" value="Genomic_DNA"/>
</dbReference>
<dbReference type="PROSITE" id="PS50885">
    <property type="entry name" value="HAMP"/>
    <property type="match status" value="1"/>
</dbReference>
<evidence type="ECO:0000256" key="8">
    <source>
        <dbReference type="PROSITE-ProRule" id="PRU00284"/>
    </source>
</evidence>
<dbReference type="PANTHER" id="PTHR32089">
    <property type="entry name" value="METHYL-ACCEPTING CHEMOTAXIS PROTEIN MCPB"/>
    <property type="match status" value="1"/>
</dbReference>
<evidence type="ECO:0000256" key="4">
    <source>
        <dbReference type="ARBA" id="ARBA00022989"/>
    </source>
</evidence>
<name>A0A318JK94_9NEIS</name>
<dbReference type="Gene3D" id="3.30.450.20">
    <property type="entry name" value="PAS domain"/>
    <property type="match status" value="1"/>
</dbReference>
<evidence type="ECO:0000313" key="11">
    <source>
        <dbReference type="EMBL" id="PXX49948.1"/>
    </source>
</evidence>
<dbReference type="SMART" id="SM01049">
    <property type="entry name" value="Cache_2"/>
    <property type="match status" value="1"/>
</dbReference>
<comment type="subcellular location">
    <subcellularLocation>
        <location evidence="1">Cell membrane</location>
        <topology evidence="1">Multi-pass membrane protein</topology>
    </subcellularLocation>
</comment>
<dbReference type="PROSITE" id="PS50111">
    <property type="entry name" value="CHEMOTAXIS_TRANSDUC_2"/>
    <property type="match status" value="1"/>
</dbReference>
<dbReference type="InterPro" id="IPR004090">
    <property type="entry name" value="Chemotax_Me-accpt_rcpt"/>
</dbReference>
<evidence type="ECO:0000259" key="9">
    <source>
        <dbReference type="PROSITE" id="PS50111"/>
    </source>
</evidence>
<dbReference type="PANTHER" id="PTHR32089:SF119">
    <property type="entry name" value="METHYL-ACCEPTING CHEMOTAXIS PROTEIN CTPL"/>
    <property type="match status" value="1"/>
</dbReference>
<dbReference type="InterPro" id="IPR033480">
    <property type="entry name" value="sCache_2"/>
</dbReference>
<gene>
    <name evidence="11" type="ORF">DFR38_103128</name>
</gene>
<dbReference type="RefSeq" id="WP_059286876.1">
    <property type="nucleotide sequence ID" value="NZ_LNQU01000120.1"/>
</dbReference>
<dbReference type="GO" id="GO:0006935">
    <property type="term" value="P:chemotaxis"/>
    <property type="evidence" value="ECO:0007669"/>
    <property type="project" value="InterPro"/>
</dbReference>
<keyword evidence="6 8" id="KW-0807">Transducer</keyword>
<dbReference type="SUPFAM" id="SSF58104">
    <property type="entry name" value="Methyl-accepting chemotaxis protein (MCP) signaling domain"/>
    <property type="match status" value="1"/>
</dbReference>
<dbReference type="GO" id="GO:0004888">
    <property type="term" value="F:transmembrane signaling receptor activity"/>
    <property type="evidence" value="ECO:0007669"/>
    <property type="project" value="InterPro"/>
</dbReference>
<dbReference type="Proteomes" id="UP000248395">
    <property type="component" value="Unassembled WGS sequence"/>
</dbReference>
<dbReference type="FunFam" id="1.10.287.950:FF:000001">
    <property type="entry name" value="Methyl-accepting chemotaxis sensory transducer"/>
    <property type="match status" value="1"/>
</dbReference>
<evidence type="ECO:0000256" key="7">
    <source>
        <dbReference type="ARBA" id="ARBA00029447"/>
    </source>
</evidence>
<evidence type="ECO:0000313" key="12">
    <source>
        <dbReference type="Proteomes" id="UP000248395"/>
    </source>
</evidence>
<evidence type="ECO:0000256" key="2">
    <source>
        <dbReference type="ARBA" id="ARBA00022475"/>
    </source>
</evidence>
<evidence type="ECO:0000256" key="1">
    <source>
        <dbReference type="ARBA" id="ARBA00004651"/>
    </source>
</evidence>
<keyword evidence="12" id="KW-1185">Reference proteome</keyword>
<dbReference type="InterPro" id="IPR004089">
    <property type="entry name" value="MCPsignal_dom"/>
</dbReference>
<dbReference type="InterPro" id="IPR003660">
    <property type="entry name" value="HAMP_dom"/>
</dbReference>
<sequence length="536" mass="57438">MRVNTRLLIIIAASLIALIALAATSLYITRSTLQSEKREQITLLLRMAENTLDYYAKQEASGKLSRPQAQDMARKALKALKVDDIYFFARDSDNRLVLHPKADREGKVDMGSTVPDGRTTVAVYNEALQKDHYGIVTILTSRGAGKEQLPKLNGVVRFDPWGWTVGTGFFIDDIDALFWRQGTILLLISGLSVLALVVLGSAMSRSIVRSLGGEPGYAAQVVRQIAQGDLTEQIRVNGPPHSLLAAMHDMQQKLREMINQIRQSTDNIGQAGQQLSAQMNKVDEVSGIASNSTASAAASIEQLSVSIDHVKDNAGGSEEGARRSSQLAREGELVAKEAASGIESIATQVGDVSDLVGSLAERTRNISGIAETIRDIANQTNLLALNAAIEAARAGEMGRGFAVVADEVRKLAERTASATNEITSIVQAVVDETGSVAGRMQEIRPAVQLGVGKANEAAQTLDTISRQAHSALESLHSVVSAMTEQSQAGANIAVSVEQVAGVVEETQSSVKLAVQAMQNIDQHARQLQQSVARFRL</sequence>
<keyword evidence="3" id="KW-0812">Transmembrane</keyword>
<evidence type="ECO:0000259" key="10">
    <source>
        <dbReference type="PROSITE" id="PS50885"/>
    </source>
</evidence>
<reference evidence="11 12" key="1">
    <citation type="submission" date="2018-05" db="EMBL/GenBank/DDBJ databases">
        <title>Genomic Encyclopedia of Type Strains, Phase IV (KMG-IV): sequencing the most valuable type-strain genomes for metagenomic binning, comparative biology and taxonomic classification.</title>
        <authorList>
            <person name="Goeker M."/>
        </authorList>
    </citation>
    <scope>NUCLEOTIDE SEQUENCE [LARGE SCALE GENOMIC DNA]</scope>
    <source>
        <strain evidence="11 12">DSM 25134</strain>
    </source>
</reference>
<dbReference type="Gene3D" id="1.10.287.950">
    <property type="entry name" value="Methyl-accepting chemotaxis protein"/>
    <property type="match status" value="1"/>
</dbReference>
<feature type="domain" description="HAMP" evidence="10">
    <location>
        <begin position="219"/>
        <end position="259"/>
    </location>
</feature>
<dbReference type="Pfam" id="PF00015">
    <property type="entry name" value="MCPsignal"/>
    <property type="match status" value="1"/>
</dbReference>
<evidence type="ECO:0000256" key="6">
    <source>
        <dbReference type="ARBA" id="ARBA00023224"/>
    </source>
</evidence>
<keyword evidence="2" id="KW-1003">Cell membrane</keyword>
<proteinExistence type="inferred from homology"/>
<keyword evidence="4" id="KW-1133">Transmembrane helix</keyword>
<dbReference type="GO" id="GO:0007165">
    <property type="term" value="P:signal transduction"/>
    <property type="evidence" value="ECO:0007669"/>
    <property type="project" value="UniProtKB-KW"/>
</dbReference>
<dbReference type="GO" id="GO:0005886">
    <property type="term" value="C:plasma membrane"/>
    <property type="evidence" value="ECO:0007669"/>
    <property type="project" value="UniProtKB-SubCell"/>
</dbReference>
<dbReference type="CDD" id="cd11386">
    <property type="entry name" value="MCP_signal"/>
    <property type="match status" value="1"/>
</dbReference>
<evidence type="ECO:0000256" key="5">
    <source>
        <dbReference type="ARBA" id="ARBA00023136"/>
    </source>
</evidence>
<dbReference type="PRINTS" id="PR00260">
    <property type="entry name" value="CHEMTRNSDUCR"/>
</dbReference>
<dbReference type="Pfam" id="PF17200">
    <property type="entry name" value="sCache_2"/>
    <property type="match status" value="1"/>
</dbReference>
<accession>A0A318JK94</accession>
<dbReference type="OrthoDB" id="8555762at2"/>
<evidence type="ECO:0000256" key="3">
    <source>
        <dbReference type="ARBA" id="ARBA00022692"/>
    </source>
</evidence>
<dbReference type="SMART" id="SM00283">
    <property type="entry name" value="MA"/>
    <property type="match status" value="1"/>
</dbReference>
<organism evidence="11 12">
    <name type="scientific">Aquitalea magnusonii</name>
    <dbReference type="NCBI Taxonomy" id="332411"/>
    <lineage>
        <taxon>Bacteria</taxon>
        <taxon>Pseudomonadati</taxon>
        <taxon>Pseudomonadota</taxon>
        <taxon>Betaproteobacteria</taxon>
        <taxon>Neisseriales</taxon>
        <taxon>Chromobacteriaceae</taxon>
        <taxon>Aquitalea</taxon>
    </lineage>
</organism>
<keyword evidence="5" id="KW-0472">Membrane</keyword>